<organism evidence="2 3">
    <name type="scientific">Pseudopithomyces chartarum</name>
    <dbReference type="NCBI Taxonomy" id="1892770"/>
    <lineage>
        <taxon>Eukaryota</taxon>
        <taxon>Fungi</taxon>
        <taxon>Dikarya</taxon>
        <taxon>Ascomycota</taxon>
        <taxon>Pezizomycotina</taxon>
        <taxon>Dothideomycetes</taxon>
        <taxon>Pleosporomycetidae</taxon>
        <taxon>Pleosporales</taxon>
        <taxon>Massarineae</taxon>
        <taxon>Didymosphaeriaceae</taxon>
        <taxon>Pseudopithomyces</taxon>
    </lineage>
</organism>
<dbReference type="AlphaFoldDB" id="A0AAN6LVE9"/>
<gene>
    <name evidence="2" type="ORF">GRF29_96g1700828</name>
</gene>
<feature type="region of interest" description="Disordered" evidence="1">
    <location>
        <begin position="1"/>
        <end position="21"/>
    </location>
</feature>
<sequence>MSTWKSDSTGSTGSTRSKASTLFGLEEDNDGYILVYRYRSGSNALEISTQRDLCRELDNGAPFLPPSSFPN</sequence>
<keyword evidence="3" id="KW-1185">Reference proteome</keyword>
<evidence type="ECO:0000313" key="2">
    <source>
        <dbReference type="EMBL" id="KAK3208187.1"/>
    </source>
</evidence>
<accession>A0AAN6LVE9</accession>
<proteinExistence type="predicted"/>
<dbReference type="EMBL" id="WVTA01000008">
    <property type="protein sequence ID" value="KAK3208187.1"/>
    <property type="molecule type" value="Genomic_DNA"/>
</dbReference>
<comment type="caution">
    <text evidence="2">The sequence shown here is derived from an EMBL/GenBank/DDBJ whole genome shotgun (WGS) entry which is preliminary data.</text>
</comment>
<reference evidence="2 3" key="1">
    <citation type="submission" date="2021-02" db="EMBL/GenBank/DDBJ databases">
        <title>Genome assembly of Pseudopithomyces chartarum.</title>
        <authorList>
            <person name="Jauregui R."/>
            <person name="Singh J."/>
            <person name="Voisey C."/>
        </authorList>
    </citation>
    <scope>NUCLEOTIDE SEQUENCE [LARGE SCALE GENOMIC DNA]</scope>
    <source>
        <strain evidence="2 3">AGR01</strain>
    </source>
</reference>
<dbReference type="Proteomes" id="UP001280581">
    <property type="component" value="Unassembled WGS sequence"/>
</dbReference>
<protein>
    <submittedName>
        <fullName evidence="2">Uncharacterized protein</fullName>
    </submittedName>
</protein>
<name>A0AAN6LVE9_9PLEO</name>
<evidence type="ECO:0000313" key="3">
    <source>
        <dbReference type="Proteomes" id="UP001280581"/>
    </source>
</evidence>
<evidence type="ECO:0000256" key="1">
    <source>
        <dbReference type="SAM" id="MobiDB-lite"/>
    </source>
</evidence>